<dbReference type="Ensembl" id="ENSPEMT00000042349.1">
    <property type="protein sequence ID" value="ENSPEMP00000033334.1"/>
    <property type="gene ID" value="ENSPEMG00000026978.1"/>
</dbReference>
<evidence type="ECO:0000313" key="2">
    <source>
        <dbReference type="Proteomes" id="UP000694547"/>
    </source>
</evidence>
<reference evidence="1" key="2">
    <citation type="submission" date="2025-08" db="UniProtKB">
        <authorList>
            <consortium name="Ensembl"/>
        </authorList>
    </citation>
    <scope>IDENTIFICATION</scope>
</reference>
<dbReference type="Proteomes" id="UP000694547">
    <property type="component" value="Chromosome 22"/>
</dbReference>
<reference evidence="1" key="3">
    <citation type="submission" date="2025-09" db="UniProtKB">
        <authorList>
            <consortium name="Ensembl"/>
        </authorList>
    </citation>
    <scope>IDENTIFICATION</scope>
</reference>
<dbReference type="GeneTree" id="ENSGT00800000125293"/>
<evidence type="ECO:0000313" key="1">
    <source>
        <dbReference type="Ensembl" id="ENSPEMP00000033334.1"/>
    </source>
</evidence>
<dbReference type="AlphaFoldDB" id="A0A8C8W2T0"/>
<name>A0A8C8W2T0_PERMB</name>
<keyword evidence="2" id="KW-1185">Reference proteome</keyword>
<proteinExistence type="predicted"/>
<reference evidence="1 2" key="1">
    <citation type="submission" date="2018-10" db="EMBL/GenBank/DDBJ databases">
        <title>Improved assembly of the deer mouse Peromyscus maniculatus genome.</title>
        <authorList>
            <person name="Lassance J.-M."/>
            <person name="Hoekstra H.E."/>
        </authorList>
    </citation>
    <scope>NUCLEOTIDE SEQUENCE [LARGE SCALE GENOMIC DNA]</scope>
</reference>
<protein>
    <submittedName>
        <fullName evidence="1">Uncharacterized protein</fullName>
    </submittedName>
</protein>
<organism evidence="1 2">
    <name type="scientific">Peromyscus maniculatus bairdii</name>
    <name type="common">Prairie deer mouse</name>
    <dbReference type="NCBI Taxonomy" id="230844"/>
    <lineage>
        <taxon>Eukaryota</taxon>
        <taxon>Metazoa</taxon>
        <taxon>Chordata</taxon>
        <taxon>Craniata</taxon>
        <taxon>Vertebrata</taxon>
        <taxon>Euteleostomi</taxon>
        <taxon>Mammalia</taxon>
        <taxon>Eutheria</taxon>
        <taxon>Euarchontoglires</taxon>
        <taxon>Glires</taxon>
        <taxon>Rodentia</taxon>
        <taxon>Myomorpha</taxon>
        <taxon>Muroidea</taxon>
        <taxon>Cricetidae</taxon>
        <taxon>Neotominae</taxon>
        <taxon>Peromyscus</taxon>
    </lineage>
</organism>
<sequence length="114" mass="11475">MLCGTPTPHPPGAAVRQVILTVEASVARWTGTGEGGHVVSTGARATGAAQTLIHVQGTGRASKASEAGAGKGAHAVLAGTAIEARVCSEQEGSLVIPYAHVSLLCPHVRRPSFC</sequence>
<accession>A0A8C8W2T0</accession>